<feature type="non-terminal residue" evidence="1">
    <location>
        <position position="1"/>
    </location>
</feature>
<comment type="caution">
    <text evidence="1">The sequence shown here is derived from an EMBL/GenBank/DDBJ whole genome shotgun (WGS) entry which is preliminary data.</text>
</comment>
<dbReference type="Proteomes" id="UP000663868">
    <property type="component" value="Unassembled WGS sequence"/>
</dbReference>
<proteinExistence type="predicted"/>
<reference evidence="1" key="1">
    <citation type="submission" date="2021-02" db="EMBL/GenBank/DDBJ databases">
        <authorList>
            <person name="Nowell W R."/>
        </authorList>
    </citation>
    <scope>NUCLEOTIDE SEQUENCE</scope>
</reference>
<evidence type="ECO:0000313" key="1">
    <source>
        <dbReference type="EMBL" id="CAF4147705.1"/>
    </source>
</evidence>
<sequence>MERQTCPRCGRNDHVSNYWDYRSHHHHDAAYYDAALLRCPSTGFNIRGLLDLGVAPDDLHLNRYTILLRGYQKPRGGTRRCLLTASTLLTPINRELTLQRNRDSLALSDLLYNNFSSRSPPRPIPTPIVYDDL</sequence>
<protein>
    <submittedName>
        <fullName evidence="1">Uncharacterized protein</fullName>
    </submittedName>
</protein>
<dbReference type="AlphaFoldDB" id="A0A819XVF8"/>
<organism evidence="1 2">
    <name type="scientific">Adineta steineri</name>
    <dbReference type="NCBI Taxonomy" id="433720"/>
    <lineage>
        <taxon>Eukaryota</taxon>
        <taxon>Metazoa</taxon>
        <taxon>Spiralia</taxon>
        <taxon>Gnathifera</taxon>
        <taxon>Rotifera</taxon>
        <taxon>Eurotatoria</taxon>
        <taxon>Bdelloidea</taxon>
        <taxon>Adinetida</taxon>
        <taxon>Adinetidae</taxon>
        <taxon>Adineta</taxon>
    </lineage>
</organism>
<feature type="non-terminal residue" evidence="1">
    <location>
        <position position="133"/>
    </location>
</feature>
<gene>
    <name evidence="1" type="ORF">KXQ929_LOCUS37075</name>
</gene>
<dbReference type="EMBL" id="CAJOBB010006002">
    <property type="protein sequence ID" value="CAF4147705.1"/>
    <property type="molecule type" value="Genomic_DNA"/>
</dbReference>
<accession>A0A819XVF8</accession>
<name>A0A819XVF8_9BILA</name>
<evidence type="ECO:0000313" key="2">
    <source>
        <dbReference type="Proteomes" id="UP000663868"/>
    </source>
</evidence>